<dbReference type="GO" id="GO:0016874">
    <property type="term" value="F:ligase activity"/>
    <property type="evidence" value="ECO:0007669"/>
    <property type="project" value="UniProtKB-KW"/>
</dbReference>
<proteinExistence type="inferred from homology"/>
<accession>A0A0P1EN49</accession>
<reference evidence="4" key="1">
    <citation type="submission" date="2015-09" db="EMBL/GenBank/DDBJ databases">
        <authorList>
            <person name="Rodrigo-Torres L."/>
            <person name="Arahal D.R."/>
        </authorList>
    </citation>
    <scope>NUCLEOTIDE SEQUENCE [LARGE SCALE GENOMIC DNA]</scope>
    <source>
        <strain evidence="4">CECT 4293</strain>
    </source>
</reference>
<evidence type="ECO:0000313" key="3">
    <source>
        <dbReference type="EMBL" id="CUH42673.1"/>
    </source>
</evidence>
<keyword evidence="3" id="KW-0436">Ligase</keyword>
<dbReference type="SUPFAM" id="SSF75304">
    <property type="entry name" value="Amidase signature (AS) enzymes"/>
    <property type="match status" value="1"/>
</dbReference>
<dbReference type="RefSeq" id="WP_058272738.1">
    <property type="nucleotide sequence ID" value="NZ_CYPS01000023.1"/>
</dbReference>
<dbReference type="PANTHER" id="PTHR11895">
    <property type="entry name" value="TRANSAMIDASE"/>
    <property type="match status" value="1"/>
</dbReference>
<evidence type="ECO:0000313" key="4">
    <source>
        <dbReference type="Proteomes" id="UP000050786"/>
    </source>
</evidence>
<dbReference type="GO" id="GO:0016740">
    <property type="term" value="F:transferase activity"/>
    <property type="evidence" value="ECO:0007669"/>
    <property type="project" value="UniProtKB-KW"/>
</dbReference>
<name>A0A0P1EN49_9RHOB</name>
<dbReference type="Gene3D" id="3.90.1300.10">
    <property type="entry name" value="Amidase signature (AS) domain"/>
    <property type="match status" value="1"/>
</dbReference>
<dbReference type="EC" id="6.3.5.-" evidence="3"/>
<dbReference type="AlphaFoldDB" id="A0A0P1EN49"/>
<dbReference type="InterPro" id="IPR023631">
    <property type="entry name" value="Amidase_dom"/>
</dbReference>
<sequence length="451" mass="48640">MTKHDLSLFSAVQSAEAIQNGRISSEALVEACLKRIEETDSVIRAWAYLDASVALDQAREMDRIRKAGRATGPLHGVPVGLKDIVDTNDMPTQRGTTIFSGRRSETDARLVEHLREAGAVIMGKTKTTEFAFMHPTDTTNPFNSARTPGGSSSGSAAAVAARHVPLAIGTQTGGSVIRPASFCGVYGFKPTQGTISRTGVFRTSVSLDQVGGFANSLEDIALLTDVISGYDQSDPASFARPRARMLEAAQAEVPVEPNIAWLDFPFDDRLDVDTVEGLDAVIDGLGGQVERFSASPQLSDLINVHKTIYDYEIRQNMAEISENHWLAISTEMQSAINRGAEISVTQYEDALVVMASARSFFTEYFNDFDAILAPSAKGEAVPLNAGHTGDSVFCLAWTLAGLPCLTLPFLVGQNDLPIGVQLIGAVEEDDRLLRTASWVQRSLNAQEQQGE</sequence>
<gene>
    <name evidence="3" type="primary">gatA_2</name>
    <name evidence="3" type="ORF">RUM4293_01561</name>
</gene>
<keyword evidence="3" id="KW-0808">Transferase</keyword>
<dbReference type="InterPro" id="IPR036928">
    <property type="entry name" value="AS_sf"/>
</dbReference>
<evidence type="ECO:0000256" key="1">
    <source>
        <dbReference type="ARBA" id="ARBA00009199"/>
    </source>
</evidence>
<keyword evidence="4" id="KW-1185">Reference proteome</keyword>
<comment type="similarity">
    <text evidence="1">Belongs to the amidase family.</text>
</comment>
<protein>
    <submittedName>
        <fullName evidence="3">Glutamyl-tRNA(Gln) amidotransferase subunit A</fullName>
        <ecNumber evidence="3">6.3.5.-</ecNumber>
    </submittedName>
</protein>
<dbReference type="InterPro" id="IPR000120">
    <property type="entry name" value="Amidase"/>
</dbReference>
<dbReference type="PANTHER" id="PTHR11895:SF7">
    <property type="entry name" value="GLUTAMYL-TRNA(GLN) AMIDOTRANSFERASE SUBUNIT A, MITOCHONDRIAL"/>
    <property type="match status" value="1"/>
</dbReference>
<dbReference type="EMBL" id="CYPS01000023">
    <property type="protein sequence ID" value="CUH42673.1"/>
    <property type="molecule type" value="Genomic_DNA"/>
</dbReference>
<dbReference type="Pfam" id="PF01425">
    <property type="entry name" value="Amidase"/>
    <property type="match status" value="1"/>
</dbReference>
<dbReference type="Proteomes" id="UP000050786">
    <property type="component" value="Unassembled WGS sequence"/>
</dbReference>
<organism evidence="3 4">
    <name type="scientific">Ruegeria atlantica</name>
    <dbReference type="NCBI Taxonomy" id="81569"/>
    <lineage>
        <taxon>Bacteria</taxon>
        <taxon>Pseudomonadati</taxon>
        <taxon>Pseudomonadota</taxon>
        <taxon>Alphaproteobacteria</taxon>
        <taxon>Rhodobacterales</taxon>
        <taxon>Roseobacteraceae</taxon>
        <taxon>Ruegeria</taxon>
    </lineage>
</organism>
<evidence type="ECO:0000259" key="2">
    <source>
        <dbReference type="Pfam" id="PF01425"/>
    </source>
</evidence>
<feature type="domain" description="Amidase" evidence="2">
    <location>
        <begin position="28"/>
        <end position="433"/>
    </location>
</feature>